<dbReference type="PANTHER" id="PTHR22930:SF228">
    <property type="entry name" value="PROTEIN ALP1-LIKE"/>
    <property type="match status" value="1"/>
</dbReference>
<comment type="similarity">
    <text evidence="3">Belongs to the HARBI1 family.</text>
</comment>
<keyword evidence="6" id="KW-0378">Hydrolase</keyword>
<evidence type="ECO:0000313" key="9">
    <source>
        <dbReference type="EMBL" id="KAL3502617.1"/>
    </source>
</evidence>
<dbReference type="AlphaFoldDB" id="A0ABD2Y512"/>
<comment type="caution">
    <text evidence="9">The sequence shown here is derived from an EMBL/GenBank/DDBJ whole genome shotgun (WGS) entry which is preliminary data.</text>
</comment>
<dbReference type="GO" id="GO:0005634">
    <property type="term" value="C:nucleus"/>
    <property type="evidence" value="ECO:0007669"/>
    <property type="project" value="UniProtKB-SubCell"/>
</dbReference>
<accession>A0ABD2Y512</accession>
<keyword evidence="10" id="KW-1185">Reference proteome</keyword>
<evidence type="ECO:0000259" key="8">
    <source>
        <dbReference type="Pfam" id="PF13359"/>
    </source>
</evidence>
<evidence type="ECO:0000256" key="3">
    <source>
        <dbReference type="ARBA" id="ARBA00006958"/>
    </source>
</evidence>
<evidence type="ECO:0000256" key="2">
    <source>
        <dbReference type="ARBA" id="ARBA00004123"/>
    </source>
</evidence>
<sequence length="179" mass="20859">MFMHLFLLKSNGGSAHDSRVLNDALSRPHGLRVPQDKYYLVDVGYGIRNGFFPPYHEKELFNLRHFSLRTTIERGFGVLKKCFCVLDNDPFWKYRTQADVVLPCCILHNHIVGVGLEPNDTFMEEVISEEKSQNSTLMPNVQLELSKSERRAKNREWAKKRDAIAHAMFTNYTRRRTNI</sequence>
<keyword evidence="4" id="KW-0540">Nuclease</keyword>
<keyword evidence="7" id="KW-0539">Nucleus</keyword>
<comment type="subcellular location">
    <subcellularLocation>
        <location evidence="2">Nucleus</location>
    </subcellularLocation>
</comment>
<comment type="cofactor">
    <cofactor evidence="1">
        <name>a divalent metal cation</name>
        <dbReference type="ChEBI" id="CHEBI:60240"/>
    </cofactor>
</comment>
<reference evidence="9 10" key="1">
    <citation type="submission" date="2024-11" db="EMBL/GenBank/DDBJ databases">
        <title>A near-complete genome assembly of Cinchona calisaya.</title>
        <authorList>
            <person name="Lian D.C."/>
            <person name="Zhao X.W."/>
            <person name="Wei L."/>
        </authorList>
    </citation>
    <scope>NUCLEOTIDE SEQUENCE [LARGE SCALE GENOMIC DNA]</scope>
    <source>
        <tissue evidence="9">Nenye</tissue>
    </source>
</reference>
<feature type="domain" description="DDE Tnp4" evidence="8">
    <location>
        <begin position="6"/>
        <end position="109"/>
    </location>
</feature>
<evidence type="ECO:0000256" key="7">
    <source>
        <dbReference type="ARBA" id="ARBA00023242"/>
    </source>
</evidence>
<gene>
    <name evidence="9" type="ORF">ACH5RR_037066</name>
</gene>
<dbReference type="InterPro" id="IPR027806">
    <property type="entry name" value="HARBI1_dom"/>
</dbReference>
<proteinExistence type="inferred from homology"/>
<evidence type="ECO:0000256" key="1">
    <source>
        <dbReference type="ARBA" id="ARBA00001968"/>
    </source>
</evidence>
<dbReference type="Proteomes" id="UP001630127">
    <property type="component" value="Unassembled WGS sequence"/>
</dbReference>
<evidence type="ECO:0000256" key="4">
    <source>
        <dbReference type="ARBA" id="ARBA00022722"/>
    </source>
</evidence>
<evidence type="ECO:0000313" key="10">
    <source>
        <dbReference type="Proteomes" id="UP001630127"/>
    </source>
</evidence>
<dbReference type="InterPro" id="IPR045249">
    <property type="entry name" value="HARBI1-like"/>
</dbReference>
<evidence type="ECO:0000256" key="6">
    <source>
        <dbReference type="ARBA" id="ARBA00022801"/>
    </source>
</evidence>
<dbReference type="Pfam" id="PF13359">
    <property type="entry name" value="DDE_Tnp_4"/>
    <property type="match status" value="1"/>
</dbReference>
<dbReference type="GO" id="GO:0016787">
    <property type="term" value="F:hydrolase activity"/>
    <property type="evidence" value="ECO:0007669"/>
    <property type="project" value="UniProtKB-KW"/>
</dbReference>
<organism evidence="9 10">
    <name type="scientific">Cinchona calisaya</name>
    <dbReference type="NCBI Taxonomy" id="153742"/>
    <lineage>
        <taxon>Eukaryota</taxon>
        <taxon>Viridiplantae</taxon>
        <taxon>Streptophyta</taxon>
        <taxon>Embryophyta</taxon>
        <taxon>Tracheophyta</taxon>
        <taxon>Spermatophyta</taxon>
        <taxon>Magnoliopsida</taxon>
        <taxon>eudicotyledons</taxon>
        <taxon>Gunneridae</taxon>
        <taxon>Pentapetalae</taxon>
        <taxon>asterids</taxon>
        <taxon>lamiids</taxon>
        <taxon>Gentianales</taxon>
        <taxon>Rubiaceae</taxon>
        <taxon>Cinchonoideae</taxon>
        <taxon>Cinchoneae</taxon>
        <taxon>Cinchona</taxon>
    </lineage>
</organism>
<dbReference type="EMBL" id="JBJUIK010000015">
    <property type="protein sequence ID" value="KAL3502617.1"/>
    <property type="molecule type" value="Genomic_DNA"/>
</dbReference>
<dbReference type="GO" id="GO:0004518">
    <property type="term" value="F:nuclease activity"/>
    <property type="evidence" value="ECO:0007669"/>
    <property type="project" value="UniProtKB-KW"/>
</dbReference>
<dbReference type="PANTHER" id="PTHR22930">
    <property type="match status" value="1"/>
</dbReference>
<protein>
    <recommendedName>
        <fullName evidence="8">DDE Tnp4 domain-containing protein</fullName>
    </recommendedName>
</protein>
<name>A0ABD2Y512_9GENT</name>
<dbReference type="GO" id="GO:0046872">
    <property type="term" value="F:metal ion binding"/>
    <property type="evidence" value="ECO:0007669"/>
    <property type="project" value="UniProtKB-KW"/>
</dbReference>
<evidence type="ECO:0000256" key="5">
    <source>
        <dbReference type="ARBA" id="ARBA00022723"/>
    </source>
</evidence>
<keyword evidence="5" id="KW-0479">Metal-binding</keyword>